<keyword evidence="4 12" id="KW-0679">Respiratory chain</keyword>
<dbReference type="PANTHER" id="PTHR12980:SF0">
    <property type="entry name" value="CYTOCHROME B-C1 COMPLEX SUBUNIT 9"/>
    <property type="match status" value="1"/>
</dbReference>
<evidence type="ECO:0000256" key="3">
    <source>
        <dbReference type="ARBA" id="ARBA00022448"/>
    </source>
</evidence>
<comment type="similarity">
    <text evidence="2 12">Belongs to the UQCR10/QCR9 family.</text>
</comment>
<proteinExistence type="inferred from homology"/>
<protein>
    <recommendedName>
        <fullName evidence="11 12">Complex III subunit 9</fullName>
    </recommendedName>
</protein>
<reference evidence="13 14" key="1">
    <citation type="submission" date="2016-07" db="EMBL/GenBank/DDBJ databases">
        <title>Pervasive Adenine N6-methylation of Active Genes in Fungi.</title>
        <authorList>
            <consortium name="DOE Joint Genome Institute"/>
            <person name="Mondo S.J."/>
            <person name="Dannebaum R.O."/>
            <person name="Kuo R.C."/>
            <person name="Labutti K."/>
            <person name="Haridas S."/>
            <person name="Kuo A."/>
            <person name="Salamov A."/>
            <person name="Ahrendt S.R."/>
            <person name="Lipzen A."/>
            <person name="Sullivan W."/>
            <person name="Andreopoulos W.B."/>
            <person name="Clum A."/>
            <person name="Lindquist E."/>
            <person name="Daum C."/>
            <person name="Ramamoorthy G.K."/>
            <person name="Gryganskyi A."/>
            <person name="Culley D."/>
            <person name="Magnuson J.K."/>
            <person name="James T.Y."/>
            <person name="O'Malley M.A."/>
            <person name="Stajich J.E."/>
            <person name="Spatafora J.W."/>
            <person name="Visel A."/>
            <person name="Grigoriev I.V."/>
        </authorList>
    </citation>
    <scope>NUCLEOTIDE SEQUENCE [LARGE SCALE GENOMIC DNA]</scope>
    <source>
        <strain evidence="13 14">PL171</strain>
    </source>
</reference>
<comment type="caution">
    <text evidence="13">The sequence shown here is derived from an EMBL/GenBank/DDBJ whole genome shotgun (WGS) entry which is preliminary data.</text>
</comment>
<evidence type="ECO:0000256" key="9">
    <source>
        <dbReference type="ARBA" id="ARBA00023128"/>
    </source>
</evidence>
<evidence type="ECO:0000256" key="6">
    <source>
        <dbReference type="ARBA" id="ARBA00022792"/>
    </source>
</evidence>
<dbReference type="Proteomes" id="UP000193411">
    <property type="component" value="Unassembled WGS sequence"/>
</dbReference>
<evidence type="ECO:0000313" key="14">
    <source>
        <dbReference type="Proteomes" id="UP000193411"/>
    </source>
</evidence>
<name>A0A1Y2HQX3_9FUNG</name>
<dbReference type="SUPFAM" id="SSF81514">
    <property type="entry name" value="Subunit X (non-heme 7 kDa protein) of cytochrome bc1 complex (Ubiquinol-cytochrome c reductase)"/>
    <property type="match status" value="1"/>
</dbReference>
<dbReference type="EMBL" id="MCFL01000018">
    <property type="protein sequence ID" value="ORZ36211.1"/>
    <property type="molecule type" value="Genomic_DNA"/>
</dbReference>
<keyword evidence="7 12" id="KW-0249">Electron transport</keyword>
<dbReference type="Gene3D" id="1.20.5.260">
    <property type="entry name" value="Cytochrome b-c1 complex subunit 9"/>
    <property type="match status" value="1"/>
</dbReference>
<dbReference type="InterPro" id="IPR008027">
    <property type="entry name" value="QCR9"/>
</dbReference>
<keyword evidence="14" id="KW-1185">Reference proteome</keyword>
<gene>
    <name evidence="13" type="ORF">BCR44DRAFT_241854</name>
</gene>
<evidence type="ECO:0000256" key="2">
    <source>
        <dbReference type="ARBA" id="ARBA00007856"/>
    </source>
</evidence>
<dbReference type="STRING" id="765915.A0A1Y2HQX3"/>
<dbReference type="Pfam" id="PF05365">
    <property type="entry name" value="UCR_UQCRX_QCR9"/>
    <property type="match status" value="1"/>
</dbReference>
<dbReference type="InterPro" id="IPR036656">
    <property type="entry name" value="QCR9_sf"/>
</dbReference>
<comment type="subunit">
    <text evidence="12">Component of the ubiquinol-cytochrome c oxidoreductase (cytochrome b-c1 complex, complex III, CIII), a multisubunit enzyme composed of 3 respiratory subunits cytochrome b, cytochrome c1 and Rieske protein, 2 core protein subunits, and additional low-molecular weight protein subunits.</text>
</comment>
<evidence type="ECO:0000256" key="10">
    <source>
        <dbReference type="ARBA" id="ARBA00023136"/>
    </source>
</evidence>
<keyword evidence="3 12" id="KW-0813">Transport</keyword>
<dbReference type="GO" id="GO:0006122">
    <property type="term" value="P:mitochondrial electron transport, ubiquinol to cytochrome c"/>
    <property type="evidence" value="ECO:0007669"/>
    <property type="project" value="UniProtKB-UniRule"/>
</dbReference>
<evidence type="ECO:0000256" key="8">
    <source>
        <dbReference type="ARBA" id="ARBA00022989"/>
    </source>
</evidence>
<accession>A0A1Y2HQX3</accession>
<evidence type="ECO:0000313" key="13">
    <source>
        <dbReference type="EMBL" id="ORZ36211.1"/>
    </source>
</evidence>
<sequence>MPAPETGIARTLYNSAFRRNSVFVGIIFATAFTFEVGFDKVTDYIWDSRNKGKQWKDIKDNYQ</sequence>
<evidence type="ECO:0000256" key="4">
    <source>
        <dbReference type="ARBA" id="ARBA00022660"/>
    </source>
</evidence>
<comment type="subcellular location">
    <subcellularLocation>
        <location evidence="1 12">Mitochondrion inner membrane</location>
        <topology evidence="1 12">Single-pass membrane protein</topology>
    </subcellularLocation>
</comment>
<dbReference type="OrthoDB" id="44067at2759"/>
<evidence type="ECO:0000256" key="11">
    <source>
        <dbReference type="ARBA" id="ARBA00044247"/>
    </source>
</evidence>
<keyword evidence="9 12" id="KW-0496">Mitochondrion</keyword>
<evidence type="ECO:0000256" key="5">
    <source>
        <dbReference type="ARBA" id="ARBA00022692"/>
    </source>
</evidence>
<feature type="transmembrane region" description="Helical" evidence="12">
    <location>
        <begin position="21"/>
        <end position="38"/>
    </location>
</feature>
<keyword evidence="5 12" id="KW-0812">Transmembrane</keyword>
<evidence type="ECO:0000256" key="7">
    <source>
        <dbReference type="ARBA" id="ARBA00022982"/>
    </source>
</evidence>
<evidence type="ECO:0000256" key="12">
    <source>
        <dbReference type="RuleBase" id="RU368056"/>
    </source>
</evidence>
<dbReference type="AlphaFoldDB" id="A0A1Y2HQX3"/>
<comment type="function">
    <text evidence="12">Component of the ubiquinol-cytochrome c oxidoreductase, a multisubunit transmembrane complex that is part of the mitochondrial electron transport chain which drives oxidative phosphorylation. The complex plays an important role in the uptake of multiple carbon sources present in different host niches.</text>
</comment>
<keyword evidence="8 12" id="KW-1133">Transmembrane helix</keyword>
<organism evidence="13 14">
    <name type="scientific">Catenaria anguillulae PL171</name>
    <dbReference type="NCBI Taxonomy" id="765915"/>
    <lineage>
        <taxon>Eukaryota</taxon>
        <taxon>Fungi</taxon>
        <taxon>Fungi incertae sedis</taxon>
        <taxon>Blastocladiomycota</taxon>
        <taxon>Blastocladiomycetes</taxon>
        <taxon>Blastocladiales</taxon>
        <taxon>Catenariaceae</taxon>
        <taxon>Catenaria</taxon>
    </lineage>
</organism>
<dbReference type="GO" id="GO:0045275">
    <property type="term" value="C:respiratory chain complex III"/>
    <property type="evidence" value="ECO:0007669"/>
    <property type="project" value="UniProtKB-UniRule"/>
</dbReference>
<dbReference type="PANTHER" id="PTHR12980">
    <property type="entry name" value="UBIQUINOL-CYTOCHROME C REDUCTASE COMPLEX, SUBUNIT X"/>
    <property type="match status" value="1"/>
</dbReference>
<keyword evidence="10 12" id="KW-0472">Membrane</keyword>
<dbReference type="GO" id="GO:0005743">
    <property type="term" value="C:mitochondrial inner membrane"/>
    <property type="evidence" value="ECO:0007669"/>
    <property type="project" value="UniProtKB-SubCell"/>
</dbReference>
<keyword evidence="6 12" id="KW-0999">Mitochondrion inner membrane</keyword>
<evidence type="ECO:0000256" key="1">
    <source>
        <dbReference type="ARBA" id="ARBA00004434"/>
    </source>
</evidence>
<dbReference type="FunFam" id="1.20.5.260:FF:000001">
    <property type="entry name" value="Cytochrome b-c1 complex subunit 9"/>
    <property type="match status" value="1"/>
</dbReference>